<dbReference type="GO" id="GO:1990165">
    <property type="term" value="F:single-strand break-containing DNA binding"/>
    <property type="evidence" value="ECO:0007669"/>
    <property type="project" value="TreeGrafter"/>
</dbReference>
<dbReference type="GO" id="GO:0030983">
    <property type="term" value="F:mismatched DNA binding"/>
    <property type="evidence" value="ECO:0007669"/>
    <property type="project" value="TreeGrafter"/>
</dbReference>
<dbReference type="PROSITE" id="PS00892">
    <property type="entry name" value="HIT_1"/>
    <property type="match status" value="1"/>
</dbReference>
<dbReference type="GO" id="GO:0003697">
    <property type="term" value="F:single-stranded DNA binding"/>
    <property type="evidence" value="ECO:0007669"/>
    <property type="project" value="TreeGrafter"/>
</dbReference>
<dbReference type="STRING" id="1353009.A0A1Y2IDB0"/>
<feature type="region of interest" description="Disordered" evidence="1">
    <location>
        <begin position="225"/>
        <end position="311"/>
    </location>
</feature>
<feature type="domain" description="Aprataxin C2HE/C2H2/C2HC zinc finger" evidence="2">
    <location>
        <begin position="147"/>
        <end position="211"/>
    </location>
</feature>
<protein>
    <recommendedName>
        <fullName evidence="2">Aprataxin C2HE/C2H2/C2HC zinc finger domain-containing protein</fullName>
    </recommendedName>
</protein>
<organism evidence="3 4">
    <name type="scientific">Trametes coccinea (strain BRFM310)</name>
    <name type="common">Pycnoporus coccineus</name>
    <dbReference type="NCBI Taxonomy" id="1353009"/>
    <lineage>
        <taxon>Eukaryota</taxon>
        <taxon>Fungi</taxon>
        <taxon>Dikarya</taxon>
        <taxon>Basidiomycota</taxon>
        <taxon>Agaricomycotina</taxon>
        <taxon>Agaricomycetes</taxon>
        <taxon>Polyporales</taxon>
        <taxon>Polyporaceae</taxon>
        <taxon>Trametes</taxon>
    </lineage>
</organism>
<dbReference type="GO" id="GO:0033699">
    <property type="term" value="F:DNA 5'-adenosine monophosphate hydrolase activity"/>
    <property type="evidence" value="ECO:0007669"/>
    <property type="project" value="TreeGrafter"/>
</dbReference>
<evidence type="ECO:0000259" key="2">
    <source>
        <dbReference type="Pfam" id="PF16278"/>
    </source>
</evidence>
<dbReference type="Proteomes" id="UP000193067">
    <property type="component" value="Unassembled WGS sequence"/>
</dbReference>
<accession>A0A1Y2IDB0</accession>
<gene>
    <name evidence="3" type="ORF">PYCCODRAFT_1416667</name>
</gene>
<evidence type="ECO:0000256" key="1">
    <source>
        <dbReference type="SAM" id="MobiDB-lite"/>
    </source>
</evidence>
<sequence length="311" mass="34633">MSHFTILRTYALLDDPSSVPPHVRVGFTDYTVTIKDIYPKAHFHRLVLPRIYLPIEPEQVRDLRALLCLPREQARAILLALKRDGEAAKRDIEKEMREQHGFVWPIQMGFHAVPSLEHVHMHVISTDFLGQYYKKKKHANSFHPRMGFFIHIDEVIRWYDPDIEPTWFAMKTAIDKDEYNRILARDPLCPHCDEQYRTIPKLKKHLMDVFKKAKAAASERNAAAAAAAGSLPEPSSDSTGTAPAGDAPAAAAAESEPGHGEMSTEAGTGQKRKHSETQNDPAGVIDVDALPDPSPAKRPQLGPSVGEPSSS</sequence>
<dbReference type="InterPro" id="IPR019808">
    <property type="entry name" value="Histidine_triad_CS"/>
</dbReference>
<dbReference type="InterPro" id="IPR032566">
    <property type="entry name" value="Znf-C2HE"/>
</dbReference>
<keyword evidence="4" id="KW-1185">Reference proteome</keyword>
<name>A0A1Y2IDB0_TRAC3</name>
<dbReference type="SUPFAM" id="SSF54197">
    <property type="entry name" value="HIT-like"/>
    <property type="match status" value="1"/>
</dbReference>
<dbReference type="GO" id="GO:0005634">
    <property type="term" value="C:nucleus"/>
    <property type="evidence" value="ECO:0007669"/>
    <property type="project" value="TreeGrafter"/>
</dbReference>
<dbReference type="Pfam" id="PF11969">
    <property type="entry name" value="DcpS_C"/>
    <property type="match status" value="1"/>
</dbReference>
<evidence type="ECO:0000313" key="4">
    <source>
        <dbReference type="Proteomes" id="UP000193067"/>
    </source>
</evidence>
<dbReference type="PANTHER" id="PTHR12486:SF4">
    <property type="entry name" value="APRATAXIN"/>
    <property type="match status" value="1"/>
</dbReference>
<dbReference type="PANTHER" id="PTHR12486">
    <property type="entry name" value="APRATAXIN-RELATED"/>
    <property type="match status" value="1"/>
</dbReference>
<dbReference type="GO" id="GO:0003725">
    <property type="term" value="F:double-stranded RNA binding"/>
    <property type="evidence" value="ECO:0007669"/>
    <property type="project" value="TreeGrafter"/>
</dbReference>
<dbReference type="Gene3D" id="3.30.428.10">
    <property type="entry name" value="HIT-like"/>
    <property type="match status" value="1"/>
</dbReference>
<dbReference type="EMBL" id="KZ084131">
    <property type="protein sequence ID" value="OSC99115.1"/>
    <property type="molecule type" value="Genomic_DNA"/>
</dbReference>
<feature type="compositionally biased region" description="Low complexity" evidence="1">
    <location>
        <begin position="242"/>
        <end position="255"/>
    </location>
</feature>
<dbReference type="InterPro" id="IPR036265">
    <property type="entry name" value="HIT-like_sf"/>
</dbReference>
<dbReference type="OrthoDB" id="3512845at2759"/>
<dbReference type="AlphaFoldDB" id="A0A1Y2IDB0"/>
<dbReference type="Pfam" id="PF16278">
    <property type="entry name" value="zf-C2HE"/>
    <property type="match status" value="1"/>
</dbReference>
<dbReference type="GO" id="GO:0000012">
    <property type="term" value="P:single strand break repair"/>
    <property type="evidence" value="ECO:0007669"/>
    <property type="project" value="TreeGrafter"/>
</dbReference>
<proteinExistence type="predicted"/>
<reference evidence="3 4" key="1">
    <citation type="journal article" date="2015" name="Biotechnol. Biofuels">
        <title>Enhanced degradation of softwood versus hardwood by the white-rot fungus Pycnoporus coccineus.</title>
        <authorList>
            <person name="Couturier M."/>
            <person name="Navarro D."/>
            <person name="Chevret D."/>
            <person name="Henrissat B."/>
            <person name="Piumi F."/>
            <person name="Ruiz-Duenas F.J."/>
            <person name="Martinez A.T."/>
            <person name="Grigoriev I.V."/>
            <person name="Riley R."/>
            <person name="Lipzen A."/>
            <person name="Berrin J.G."/>
            <person name="Master E.R."/>
            <person name="Rosso M.N."/>
        </authorList>
    </citation>
    <scope>NUCLEOTIDE SEQUENCE [LARGE SCALE GENOMIC DNA]</scope>
    <source>
        <strain evidence="3 4">BRFM310</strain>
    </source>
</reference>
<evidence type="ECO:0000313" key="3">
    <source>
        <dbReference type="EMBL" id="OSC99115.1"/>
    </source>
</evidence>